<comment type="similarity">
    <text evidence="3">Belongs to the FPG family.</text>
</comment>
<dbReference type="EC" id="4.2.99.18" evidence="5"/>
<keyword evidence="17" id="KW-1185">Reference proteome</keyword>
<evidence type="ECO:0000256" key="12">
    <source>
        <dbReference type="ARBA" id="ARBA00023268"/>
    </source>
</evidence>
<dbReference type="Pfam" id="PF06827">
    <property type="entry name" value="zf-FPG_IleRS"/>
    <property type="match status" value="1"/>
</dbReference>
<proteinExistence type="inferred from homology"/>
<keyword evidence="10" id="KW-0234">DNA repair</keyword>
<reference evidence="16 17" key="1">
    <citation type="submission" date="2022-06" db="EMBL/GenBank/DDBJ databases">
        <title>Isolation of gut microbiota from human fecal samples.</title>
        <authorList>
            <person name="Pamer E.G."/>
            <person name="Barat B."/>
            <person name="Waligurski E."/>
            <person name="Medina S."/>
            <person name="Paddock L."/>
            <person name="Mostad J."/>
        </authorList>
    </citation>
    <scope>NUCLEOTIDE SEQUENCE [LARGE SCALE GENOMIC DNA]</scope>
    <source>
        <strain evidence="16 17">SL.3.17</strain>
    </source>
</reference>
<evidence type="ECO:0000259" key="15">
    <source>
        <dbReference type="PROSITE" id="PS51068"/>
    </source>
</evidence>
<dbReference type="SUPFAM" id="SSF46946">
    <property type="entry name" value="S13-like H2TH domain"/>
    <property type="match status" value="1"/>
</dbReference>
<dbReference type="InterPro" id="IPR035937">
    <property type="entry name" value="FPG_N"/>
</dbReference>
<evidence type="ECO:0000256" key="10">
    <source>
        <dbReference type="ARBA" id="ARBA00023204"/>
    </source>
</evidence>
<evidence type="ECO:0000256" key="7">
    <source>
        <dbReference type="ARBA" id="ARBA00022763"/>
    </source>
</evidence>
<dbReference type="InterPro" id="IPR015886">
    <property type="entry name" value="H2TH_FPG"/>
</dbReference>
<dbReference type="SMART" id="SM01232">
    <property type="entry name" value="H2TH"/>
    <property type="match status" value="1"/>
</dbReference>
<keyword evidence="11" id="KW-0456">Lyase</keyword>
<comment type="caution">
    <text evidence="16">The sequence shown here is derived from an EMBL/GenBank/DDBJ whole genome shotgun (WGS) entry which is preliminary data.</text>
</comment>
<dbReference type="Gene3D" id="3.20.190.10">
    <property type="entry name" value="MutM-like, N-terminal"/>
    <property type="match status" value="1"/>
</dbReference>
<dbReference type="Gene3D" id="1.10.8.50">
    <property type="match status" value="1"/>
</dbReference>
<evidence type="ECO:0000256" key="1">
    <source>
        <dbReference type="ARBA" id="ARBA00001668"/>
    </source>
</evidence>
<evidence type="ECO:0000256" key="5">
    <source>
        <dbReference type="ARBA" id="ARBA00012720"/>
    </source>
</evidence>
<evidence type="ECO:0000256" key="2">
    <source>
        <dbReference type="ARBA" id="ARBA00001947"/>
    </source>
</evidence>
<dbReference type="SUPFAM" id="SSF57716">
    <property type="entry name" value="Glucocorticoid receptor-like (DNA-binding domain)"/>
    <property type="match status" value="1"/>
</dbReference>
<organism evidence="16 17">
    <name type="scientific">Anaerovorax odorimutans</name>
    <dbReference type="NCBI Taxonomy" id="109327"/>
    <lineage>
        <taxon>Bacteria</taxon>
        <taxon>Bacillati</taxon>
        <taxon>Bacillota</taxon>
        <taxon>Clostridia</taxon>
        <taxon>Peptostreptococcales</taxon>
        <taxon>Anaerovoracaceae</taxon>
        <taxon>Anaerovorax</taxon>
    </lineage>
</organism>
<evidence type="ECO:0000256" key="14">
    <source>
        <dbReference type="ARBA" id="ARBA00030638"/>
    </source>
</evidence>
<evidence type="ECO:0000256" key="4">
    <source>
        <dbReference type="ARBA" id="ARBA00012024"/>
    </source>
</evidence>
<keyword evidence="7" id="KW-0227">DNA damage</keyword>
<evidence type="ECO:0000256" key="6">
    <source>
        <dbReference type="ARBA" id="ARBA00016240"/>
    </source>
</evidence>
<evidence type="ECO:0000256" key="13">
    <source>
        <dbReference type="ARBA" id="ARBA00023295"/>
    </source>
</evidence>
<keyword evidence="16" id="KW-0255">Endonuclease</keyword>
<evidence type="ECO:0000256" key="3">
    <source>
        <dbReference type="ARBA" id="ARBA00009409"/>
    </source>
</evidence>
<dbReference type="EC" id="3.2.2.23" evidence="4"/>
<dbReference type="PANTHER" id="PTHR22993">
    <property type="entry name" value="FORMAMIDOPYRIMIDINE-DNA GLYCOSYLASE"/>
    <property type="match status" value="1"/>
</dbReference>
<dbReference type="InterPro" id="IPR012319">
    <property type="entry name" value="FPG_cat"/>
</dbReference>
<evidence type="ECO:0000256" key="8">
    <source>
        <dbReference type="ARBA" id="ARBA00022801"/>
    </source>
</evidence>
<protein>
    <recommendedName>
        <fullName evidence="6">Formamidopyrimidine-DNA glycosylase</fullName>
        <ecNumber evidence="4">3.2.2.23</ecNumber>
        <ecNumber evidence="5">4.2.99.18</ecNumber>
    </recommendedName>
    <alternativeName>
        <fullName evidence="14">DNA-(apurinic or apyrimidinic site) lyase MutM</fullName>
    </alternativeName>
</protein>
<dbReference type="RefSeq" id="WP_256131784.1">
    <property type="nucleotide sequence ID" value="NZ_JANFXK010000007.1"/>
</dbReference>
<keyword evidence="8" id="KW-0378">Hydrolase</keyword>
<accession>A0ABT1RN21</accession>
<dbReference type="PANTHER" id="PTHR22993:SF9">
    <property type="entry name" value="FORMAMIDOPYRIMIDINE-DNA GLYCOSYLASE"/>
    <property type="match status" value="1"/>
</dbReference>
<sequence>MIEIPESHTLARQLNETVKGKTIETVLAGKSPHKFAFFTGEPECYPPLLEGKRVDGAEALSGWIQLRIGELRLTFNDGTNLRFFEAGEKVSEKHQLYMEFKDGTVLTCSIQMYGGIHLFRERENDNIYYMSAKSAPSPLTEAFDFDHFASLWDAAKETLSAKGLLATEQRIPGLGNGVLQDILFRAGVNPKSKLKDLEDKRRAIFESIRETLAEMTEKGGRDTEKDLRGNPGGYRTILSSKTWKGPCPVCGGVIERKAYLGGNVYYCPNCQPLK</sequence>
<keyword evidence="13" id="KW-0326">Glycosidase</keyword>
<keyword evidence="9" id="KW-0238">DNA-binding</keyword>
<dbReference type="SUPFAM" id="SSF81624">
    <property type="entry name" value="N-terminal domain of MutM-like DNA repair proteins"/>
    <property type="match status" value="1"/>
</dbReference>
<evidence type="ECO:0000256" key="9">
    <source>
        <dbReference type="ARBA" id="ARBA00023125"/>
    </source>
</evidence>
<evidence type="ECO:0000256" key="11">
    <source>
        <dbReference type="ARBA" id="ARBA00023239"/>
    </source>
</evidence>
<keyword evidence="12" id="KW-0511">Multifunctional enzyme</keyword>
<gene>
    <name evidence="16" type="ORF">NE619_07590</name>
</gene>
<comment type="cofactor">
    <cofactor evidence="2">
        <name>Zn(2+)</name>
        <dbReference type="ChEBI" id="CHEBI:29105"/>
    </cofactor>
</comment>
<feature type="domain" description="Formamidopyrimidine-DNA glycosylase catalytic" evidence="15">
    <location>
        <begin position="2"/>
        <end position="136"/>
    </location>
</feature>
<evidence type="ECO:0000313" key="17">
    <source>
        <dbReference type="Proteomes" id="UP001524502"/>
    </source>
</evidence>
<dbReference type="Proteomes" id="UP001524502">
    <property type="component" value="Unassembled WGS sequence"/>
</dbReference>
<dbReference type="GO" id="GO:0004519">
    <property type="term" value="F:endonuclease activity"/>
    <property type="evidence" value="ECO:0007669"/>
    <property type="project" value="UniProtKB-KW"/>
</dbReference>
<dbReference type="PROSITE" id="PS51068">
    <property type="entry name" value="FPG_CAT"/>
    <property type="match status" value="1"/>
</dbReference>
<evidence type="ECO:0000313" key="16">
    <source>
        <dbReference type="EMBL" id="MCQ4636588.1"/>
    </source>
</evidence>
<dbReference type="InterPro" id="IPR010979">
    <property type="entry name" value="Ribosomal_uS13-like_H2TH"/>
</dbReference>
<name>A0ABT1RN21_9FIRM</name>
<keyword evidence="16" id="KW-0540">Nuclease</keyword>
<comment type="catalytic activity">
    <reaction evidence="1">
        <text>Hydrolysis of DNA containing ring-opened 7-methylguanine residues, releasing 2,6-diamino-4-hydroxy-5-(N-methyl)formamidopyrimidine.</text>
        <dbReference type="EC" id="3.2.2.23"/>
    </reaction>
</comment>
<dbReference type="InterPro" id="IPR010663">
    <property type="entry name" value="Znf_FPG/IleRS"/>
</dbReference>
<dbReference type="EMBL" id="JANFXK010000007">
    <property type="protein sequence ID" value="MCQ4636588.1"/>
    <property type="molecule type" value="Genomic_DNA"/>
</dbReference>